<keyword evidence="3 6" id="KW-0812">Transmembrane</keyword>
<evidence type="ECO:0000256" key="1">
    <source>
        <dbReference type="ARBA" id="ARBA00004141"/>
    </source>
</evidence>
<evidence type="ECO:0000313" key="7">
    <source>
        <dbReference type="EMBL" id="BCR06027.1"/>
    </source>
</evidence>
<accession>A0ABN6E114</accession>
<dbReference type="RefSeq" id="WP_221249410.1">
    <property type="nucleotide sequence ID" value="NZ_AP024355.1"/>
</dbReference>
<dbReference type="EMBL" id="AP024355">
    <property type="protein sequence ID" value="BCR06027.1"/>
    <property type="molecule type" value="Genomic_DNA"/>
</dbReference>
<comment type="subcellular location">
    <subcellularLocation>
        <location evidence="1">Membrane</location>
        <topology evidence="1">Multi-pass membrane protein</topology>
    </subcellularLocation>
</comment>
<evidence type="ECO:0000256" key="5">
    <source>
        <dbReference type="ARBA" id="ARBA00023136"/>
    </source>
</evidence>
<feature type="transmembrane region" description="Helical" evidence="6">
    <location>
        <begin position="150"/>
        <end position="171"/>
    </location>
</feature>
<keyword evidence="5 6" id="KW-0472">Membrane</keyword>
<dbReference type="NCBIfam" id="NF038013">
    <property type="entry name" value="AceTr_1"/>
    <property type="match status" value="1"/>
</dbReference>
<sequence length="278" mass="29452">MAQEIICPFYAKDDEYCDVGCGYISSHDAAMIIRHCSANFRACAKYRELAERLCAAEVPADPSGPGIETLGAILHPQDLGSSSRPPLPAAPLEQPFISPWGVLALGMAMLVFSLFRAGYLGSAPVAALGLFYLGVWQVALGFIHWKKRQAFGAATLGCLGVFWLSLISQTILPEAGLGQAPQAGTLAAYLGMWGMFSAVLLLGTLGRSRVLPATFALLVVLLFLLAGAGLAGSELLARIACFHGIAGGLAASAWGLAKTRRRLPARHQARLEQSRRSA</sequence>
<evidence type="ECO:0000256" key="6">
    <source>
        <dbReference type="SAM" id="Phobius"/>
    </source>
</evidence>
<dbReference type="PANTHER" id="PTHR30178">
    <property type="entry name" value="INNER MEMBRANE PROTEIN YAAH"/>
    <property type="match status" value="1"/>
</dbReference>
<reference evidence="7 8" key="2">
    <citation type="journal article" date="2021" name="Int. J. Syst. Evol. Microbiol.">
        <title>Isolation and Polyphasic Characterization of Desulfuromonas versatilis sp. Nov., an Electrogenic Bacteria Capable of Versatile Metabolism Isolated from a Graphene Oxide-Reducing Enrichment Culture.</title>
        <authorList>
            <person name="Xie L."/>
            <person name="Yoshida N."/>
            <person name="Ishii S."/>
            <person name="Meng L."/>
        </authorList>
    </citation>
    <scope>NUCLEOTIDE SEQUENCE [LARGE SCALE GENOMIC DNA]</scope>
    <source>
        <strain evidence="7 8">NIT-T3</strain>
    </source>
</reference>
<evidence type="ECO:0000256" key="4">
    <source>
        <dbReference type="ARBA" id="ARBA00022989"/>
    </source>
</evidence>
<feature type="transmembrane region" description="Helical" evidence="6">
    <location>
        <begin position="183"/>
        <end position="203"/>
    </location>
</feature>
<name>A0ABN6E114_9BACT</name>
<proteinExistence type="inferred from homology"/>
<evidence type="ECO:0000256" key="3">
    <source>
        <dbReference type="ARBA" id="ARBA00022692"/>
    </source>
</evidence>
<dbReference type="Proteomes" id="UP001319827">
    <property type="component" value="Chromosome"/>
</dbReference>
<feature type="transmembrane region" description="Helical" evidence="6">
    <location>
        <begin position="125"/>
        <end position="143"/>
    </location>
</feature>
<evidence type="ECO:0000313" key="8">
    <source>
        <dbReference type="Proteomes" id="UP001319827"/>
    </source>
</evidence>
<feature type="transmembrane region" description="Helical" evidence="6">
    <location>
        <begin position="100"/>
        <end position="119"/>
    </location>
</feature>
<dbReference type="Pfam" id="PF01184">
    <property type="entry name" value="Gpr1_Fun34_YaaH"/>
    <property type="match status" value="1"/>
</dbReference>
<evidence type="ECO:0000256" key="2">
    <source>
        <dbReference type="ARBA" id="ARBA00005587"/>
    </source>
</evidence>
<dbReference type="InterPro" id="IPR047623">
    <property type="entry name" value="SatP"/>
</dbReference>
<comment type="similarity">
    <text evidence="2">Belongs to the acetate uptake transporter (AceTr) (TC 2.A.96) family.</text>
</comment>
<dbReference type="InterPro" id="IPR000791">
    <property type="entry name" value="Gpr1/Fun34/SatP-like"/>
</dbReference>
<evidence type="ECO:0008006" key="9">
    <source>
        <dbReference type="Google" id="ProtNLM"/>
    </source>
</evidence>
<keyword evidence="8" id="KW-1185">Reference proteome</keyword>
<organism evidence="7 8">
    <name type="scientific">Desulfuromonas versatilis</name>
    <dbReference type="NCBI Taxonomy" id="2802975"/>
    <lineage>
        <taxon>Bacteria</taxon>
        <taxon>Pseudomonadati</taxon>
        <taxon>Thermodesulfobacteriota</taxon>
        <taxon>Desulfuromonadia</taxon>
        <taxon>Desulfuromonadales</taxon>
        <taxon>Desulfuromonadaceae</taxon>
        <taxon>Desulfuromonas</taxon>
    </lineage>
</organism>
<keyword evidence="4 6" id="KW-1133">Transmembrane helix</keyword>
<feature type="transmembrane region" description="Helical" evidence="6">
    <location>
        <begin position="210"/>
        <end position="230"/>
    </location>
</feature>
<dbReference type="PANTHER" id="PTHR30178:SF3">
    <property type="entry name" value="SUCCINATE-ACETATE_PROTON SYMPORTER SATP"/>
    <property type="match status" value="1"/>
</dbReference>
<feature type="transmembrane region" description="Helical" evidence="6">
    <location>
        <begin position="236"/>
        <end position="257"/>
    </location>
</feature>
<gene>
    <name evidence="7" type="ORF">DESUT3_30960</name>
</gene>
<protein>
    <recommendedName>
        <fullName evidence="9">GPR1/FUN34/yaaH family protein</fullName>
    </recommendedName>
</protein>
<reference evidence="7 8" key="1">
    <citation type="journal article" date="2016" name="C (Basel)">
        <title>Selective Growth of and Electricity Production by Marine Exoelectrogenic Bacteria in Self-Aggregated Hydrogel of Microbially Reduced Graphene Oxide.</title>
        <authorList>
            <person name="Yoshida N."/>
            <person name="Goto Y."/>
            <person name="Miyata Y."/>
        </authorList>
    </citation>
    <scope>NUCLEOTIDE SEQUENCE [LARGE SCALE GENOMIC DNA]</scope>
    <source>
        <strain evidence="7 8">NIT-T3</strain>
    </source>
</reference>